<dbReference type="AlphaFoldDB" id="A0A8S0TEG9"/>
<dbReference type="EMBL" id="CACTIH010006038">
    <property type="protein sequence ID" value="CAA3003871.1"/>
    <property type="molecule type" value="Genomic_DNA"/>
</dbReference>
<accession>A0A8S0TEG9</accession>
<proteinExistence type="predicted"/>
<reference evidence="1 2" key="1">
    <citation type="submission" date="2019-12" db="EMBL/GenBank/DDBJ databases">
        <authorList>
            <person name="Alioto T."/>
            <person name="Alioto T."/>
            <person name="Gomez Garrido J."/>
        </authorList>
    </citation>
    <scope>NUCLEOTIDE SEQUENCE [LARGE SCALE GENOMIC DNA]</scope>
</reference>
<evidence type="ECO:0000313" key="1">
    <source>
        <dbReference type="EMBL" id="CAA3003871.1"/>
    </source>
</evidence>
<keyword evidence="2" id="KW-1185">Reference proteome</keyword>
<protein>
    <submittedName>
        <fullName evidence="1">Uncharacterized protein</fullName>
    </submittedName>
</protein>
<dbReference type="OrthoDB" id="1741773at2759"/>
<sequence length="99" mass="11705">MLDRGVDQWVELCNHFNSDKFKKASSANIVNRSKKKYNHPTSSRLFSYTAEEMAEDEMLVKEYEYLIQKAKEHQLPKDIRLHEIPVDDPDAEIDIMMLF</sequence>
<dbReference type="Gramene" id="OE9A051083T1">
    <property type="protein sequence ID" value="OE9A051083C1"/>
    <property type="gene ID" value="OE9A051083"/>
</dbReference>
<gene>
    <name evidence="1" type="ORF">OLEA9_A051083</name>
</gene>
<dbReference type="Proteomes" id="UP000594638">
    <property type="component" value="Unassembled WGS sequence"/>
</dbReference>
<evidence type="ECO:0000313" key="2">
    <source>
        <dbReference type="Proteomes" id="UP000594638"/>
    </source>
</evidence>
<organism evidence="1 2">
    <name type="scientific">Olea europaea subsp. europaea</name>
    <dbReference type="NCBI Taxonomy" id="158383"/>
    <lineage>
        <taxon>Eukaryota</taxon>
        <taxon>Viridiplantae</taxon>
        <taxon>Streptophyta</taxon>
        <taxon>Embryophyta</taxon>
        <taxon>Tracheophyta</taxon>
        <taxon>Spermatophyta</taxon>
        <taxon>Magnoliopsida</taxon>
        <taxon>eudicotyledons</taxon>
        <taxon>Gunneridae</taxon>
        <taxon>Pentapetalae</taxon>
        <taxon>asterids</taxon>
        <taxon>lamiids</taxon>
        <taxon>Lamiales</taxon>
        <taxon>Oleaceae</taxon>
        <taxon>Oleeae</taxon>
        <taxon>Olea</taxon>
    </lineage>
</organism>
<name>A0A8S0TEG9_OLEEU</name>
<comment type="caution">
    <text evidence="1">The sequence shown here is derived from an EMBL/GenBank/DDBJ whole genome shotgun (WGS) entry which is preliminary data.</text>
</comment>